<name>A0AAP5MDJ8_9CYAN</name>
<dbReference type="RefSeq" id="WP_208344378.1">
    <property type="nucleotide sequence ID" value="NZ_CAWQFN010000496.1"/>
</dbReference>
<organism evidence="1 2">
    <name type="scientific">Aetokthonos hydrillicola Thurmond2011</name>
    <dbReference type="NCBI Taxonomy" id="2712845"/>
    <lineage>
        <taxon>Bacteria</taxon>
        <taxon>Bacillati</taxon>
        <taxon>Cyanobacteriota</taxon>
        <taxon>Cyanophyceae</taxon>
        <taxon>Nostocales</taxon>
        <taxon>Hapalosiphonaceae</taxon>
        <taxon>Aetokthonos</taxon>
    </lineage>
</organism>
<dbReference type="Proteomes" id="UP000667802">
    <property type="component" value="Unassembled WGS sequence"/>
</dbReference>
<protein>
    <recommendedName>
        <fullName evidence="3">Mobilization protein</fullName>
    </recommendedName>
</protein>
<accession>A0AAP5MDJ8</accession>
<dbReference type="InterPro" id="IPR027417">
    <property type="entry name" value="P-loop_NTPase"/>
</dbReference>
<dbReference type="EMBL" id="JAALHA020000037">
    <property type="protein sequence ID" value="MDR9900677.1"/>
    <property type="molecule type" value="Genomic_DNA"/>
</dbReference>
<dbReference type="SUPFAM" id="SSF52540">
    <property type="entry name" value="P-loop containing nucleoside triphosphate hydrolases"/>
    <property type="match status" value="1"/>
</dbReference>
<comment type="caution">
    <text evidence="1">The sequence shown here is derived from an EMBL/GenBank/DDBJ whole genome shotgun (WGS) entry which is preliminary data.</text>
</comment>
<gene>
    <name evidence="1" type="ORF">G7B40_040015</name>
</gene>
<keyword evidence="2" id="KW-1185">Reference proteome</keyword>
<dbReference type="AlphaFoldDB" id="A0AAP5MDJ8"/>
<sequence>MDAVIVYNPKGGVGKSMVCSTVYQYLLDHKTPFTAFDTDRNNPDCFRRYKNILPVKLAVFSEHHKYEDAANSIFNEAMQNLVVVNMPAQVHQPFKDWLEKNEILEIAPDVGVRFHLWFVVDSGFDSLQLLQKSLELFQNNMTWTVVRNFGRADDFDVLDKHQELQGLLKRYQATVIDFPALLGSVVRHRLDSESLPYSAALSRDDFGLIEKQRIRKFLREAYAAFETTEVFAHVHE</sequence>
<evidence type="ECO:0008006" key="3">
    <source>
        <dbReference type="Google" id="ProtNLM"/>
    </source>
</evidence>
<evidence type="ECO:0000313" key="1">
    <source>
        <dbReference type="EMBL" id="MDR9900677.1"/>
    </source>
</evidence>
<proteinExistence type="predicted"/>
<dbReference type="Gene3D" id="3.40.50.300">
    <property type="entry name" value="P-loop containing nucleotide triphosphate hydrolases"/>
    <property type="match status" value="1"/>
</dbReference>
<evidence type="ECO:0000313" key="2">
    <source>
        <dbReference type="Proteomes" id="UP000667802"/>
    </source>
</evidence>
<reference evidence="2" key="1">
    <citation type="journal article" date="2021" name="Science">
        <title>Hunting the eagle killer: A cyanobacterial neurotoxin causes vacuolar myelinopathy.</title>
        <authorList>
            <person name="Breinlinger S."/>
            <person name="Phillips T.J."/>
            <person name="Haram B.N."/>
            <person name="Mares J."/>
            <person name="Martinez Yerena J.A."/>
            <person name="Hrouzek P."/>
            <person name="Sobotka R."/>
            <person name="Henderson W.M."/>
            <person name="Schmieder P."/>
            <person name="Williams S.M."/>
            <person name="Lauderdale J.D."/>
            <person name="Wilde H.D."/>
            <person name="Gerrin W."/>
            <person name="Kust A."/>
            <person name="Washington J.W."/>
            <person name="Wagner C."/>
            <person name="Geier B."/>
            <person name="Liebeke M."/>
            <person name="Enke H."/>
            <person name="Niedermeyer T.H.J."/>
            <person name="Wilde S.B."/>
        </authorList>
    </citation>
    <scope>NUCLEOTIDE SEQUENCE [LARGE SCALE GENOMIC DNA]</scope>
    <source>
        <strain evidence="2">Thurmond2011</strain>
    </source>
</reference>